<evidence type="ECO:0000256" key="4">
    <source>
        <dbReference type="ARBA" id="ARBA00023136"/>
    </source>
</evidence>
<keyword evidence="2 5" id="KW-0812">Transmembrane</keyword>
<dbReference type="Gene3D" id="1.20.1280.290">
    <property type="match status" value="1"/>
</dbReference>
<evidence type="ECO:0000313" key="7">
    <source>
        <dbReference type="Proteomes" id="UP000277300"/>
    </source>
</evidence>
<evidence type="ECO:0000256" key="1">
    <source>
        <dbReference type="ARBA" id="ARBA00004141"/>
    </source>
</evidence>
<dbReference type="OrthoDB" id="8048523at2759"/>
<gene>
    <name evidence="6" type="ORF">BBP00_00002895</name>
</gene>
<reference evidence="6 7" key="1">
    <citation type="submission" date="2018-07" db="EMBL/GenBank/DDBJ databases">
        <title>Genome sequencing of oomycete isolates from Chile give support for New Zealand origin for Phytophthora kernoviae and make available the first Nothophytophthora sp. genome.</title>
        <authorList>
            <person name="Studholme D.J."/>
            <person name="Sanfuentes E."/>
            <person name="Panda P."/>
            <person name="Hill R."/>
            <person name="Sambles C."/>
            <person name="Grant M."/>
            <person name="Williams N.M."/>
            <person name="Mcdougal R.L."/>
        </authorList>
    </citation>
    <scope>NUCLEOTIDE SEQUENCE [LARGE SCALE GENOMIC DNA]</scope>
    <source>
        <strain evidence="6">Chile6</strain>
    </source>
</reference>
<comment type="subcellular location">
    <subcellularLocation>
        <location evidence="1">Membrane</location>
        <topology evidence="1">Multi-pass membrane protein</topology>
    </subcellularLocation>
</comment>
<protein>
    <submittedName>
        <fullName evidence="6">Uncharacterized protein</fullName>
    </submittedName>
</protein>
<proteinExistence type="predicted"/>
<dbReference type="EMBL" id="MBDO02000055">
    <property type="protein sequence ID" value="RLN65387.1"/>
    <property type="molecule type" value="Genomic_DNA"/>
</dbReference>
<dbReference type="Pfam" id="PF04193">
    <property type="entry name" value="PQ-loop"/>
    <property type="match status" value="1"/>
</dbReference>
<feature type="transmembrane region" description="Helical" evidence="5">
    <location>
        <begin position="105"/>
        <end position="126"/>
    </location>
</feature>
<accession>A0A3F2RW24</accession>
<evidence type="ECO:0000256" key="3">
    <source>
        <dbReference type="ARBA" id="ARBA00022989"/>
    </source>
</evidence>
<dbReference type="Proteomes" id="UP000277300">
    <property type="component" value="Unassembled WGS sequence"/>
</dbReference>
<comment type="caution">
    <text evidence="6">The sequence shown here is derived from an EMBL/GenBank/DDBJ whole genome shotgun (WGS) entry which is preliminary data.</text>
</comment>
<organism evidence="6 7">
    <name type="scientific">Phytophthora kernoviae</name>
    <dbReference type="NCBI Taxonomy" id="325452"/>
    <lineage>
        <taxon>Eukaryota</taxon>
        <taxon>Sar</taxon>
        <taxon>Stramenopiles</taxon>
        <taxon>Oomycota</taxon>
        <taxon>Peronosporomycetes</taxon>
        <taxon>Peronosporales</taxon>
        <taxon>Peronosporaceae</taxon>
        <taxon>Phytophthora</taxon>
    </lineage>
</organism>
<evidence type="ECO:0000256" key="5">
    <source>
        <dbReference type="SAM" id="Phobius"/>
    </source>
</evidence>
<evidence type="ECO:0000256" key="2">
    <source>
        <dbReference type="ARBA" id="ARBA00022692"/>
    </source>
</evidence>
<keyword evidence="3 5" id="KW-1133">Transmembrane helix</keyword>
<dbReference type="AlphaFoldDB" id="A0A3F2RW24"/>
<keyword evidence="4 5" id="KW-0472">Membrane</keyword>
<dbReference type="GO" id="GO:0016020">
    <property type="term" value="C:membrane"/>
    <property type="evidence" value="ECO:0007669"/>
    <property type="project" value="UniProtKB-SubCell"/>
</dbReference>
<dbReference type="InterPro" id="IPR006603">
    <property type="entry name" value="PQ-loop_rpt"/>
</dbReference>
<sequence>MVIHSTPTANTNWNTELMSFALLERYTFRICGTSAAETRNEPTSPTYQILGLVGSLLLAASLVPQMMKVYKTKTAKDISLTFQLTYLVGLSMIVAYGFGRWLWPVFIPATIELFAAFVLFGMKIYFDWQNRKQDVSKAAGASPEVEIDVASAVSLSYRGEAARILQ</sequence>
<name>A0A3F2RW24_9STRA</name>
<evidence type="ECO:0000313" key="6">
    <source>
        <dbReference type="EMBL" id="RLN65387.1"/>
    </source>
</evidence>
<feature type="transmembrane region" description="Helical" evidence="5">
    <location>
        <begin position="78"/>
        <end position="99"/>
    </location>
</feature>